<organism evidence="1 2">
    <name type="scientific">Scytonema hofmannii FACHB-248</name>
    <dbReference type="NCBI Taxonomy" id="1842502"/>
    <lineage>
        <taxon>Bacteria</taxon>
        <taxon>Bacillati</taxon>
        <taxon>Cyanobacteriota</taxon>
        <taxon>Cyanophyceae</taxon>
        <taxon>Nostocales</taxon>
        <taxon>Scytonemataceae</taxon>
        <taxon>Scytonema</taxon>
    </lineage>
</organism>
<proteinExistence type="predicted"/>
<name>A0ABR8GZD0_9CYAN</name>
<evidence type="ECO:0000313" key="2">
    <source>
        <dbReference type="Proteomes" id="UP000660380"/>
    </source>
</evidence>
<comment type="caution">
    <text evidence="1">The sequence shown here is derived from an EMBL/GenBank/DDBJ whole genome shotgun (WGS) entry which is preliminary data.</text>
</comment>
<sequence length="108" mass="11694">MLSKISVRSVVVIILVIGALVLAIADHNFRPTFGDLAKVGVGGYLGQMLPEANKRTGDSDKLVRGVAFKYGRNSSEYEIVGGVRESDRVRKGRLTRLKSSIPHSAQTP</sequence>
<protein>
    <submittedName>
        <fullName evidence="1">Uncharacterized protein</fullName>
    </submittedName>
</protein>
<keyword evidence="2" id="KW-1185">Reference proteome</keyword>
<dbReference type="RefSeq" id="WP_190909909.1">
    <property type="nucleotide sequence ID" value="NZ_JACJTA010000094.1"/>
</dbReference>
<accession>A0ABR8GZD0</accession>
<evidence type="ECO:0000313" key="1">
    <source>
        <dbReference type="EMBL" id="MBD2608457.1"/>
    </source>
</evidence>
<dbReference type="Proteomes" id="UP000660380">
    <property type="component" value="Unassembled WGS sequence"/>
</dbReference>
<reference evidence="1 2" key="1">
    <citation type="journal article" date="2020" name="ISME J.">
        <title>Comparative genomics reveals insights into cyanobacterial evolution and habitat adaptation.</title>
        <authorList>
            <person name="Chen M.Y."/>
            <person name="Teng W.K."/>
            <person name="Zhao L."/>
            <person name="Hu C.X."/>
            <person name="Zhou Y.K."/>
            <person name="Han B.P."/>
            <person name="Song L.R."/>
            <person name="Shu W.S."/>
        </authorList>
    </citation>
    <scope>NUCLEOTIDE SEQUENCE [LARGE SCALE GENOMIC DNA]</scope>
    <source>
        <strain evidence="1 2">FACHB-248</strain>
    </source>
</reference>
<dbReference type="EMBL" id="JACJTA010000094">
    <property type="protein sequence ID" value="MBD2608457.1"/>
    <property type="molecule type" value="Genomic_DNA"/>
</dbReference>
<gene>
    <name evidence="1" type="ORF">H6G81_29045</name>
</gene>